<evidence type="ECO:0000313" key="1">
    <source>
        <dbReference type="EMBL" id="CCI48392.1"/>
    </source>
</evidence>
<sequence length="103" mass="11626">MFGTMLKTTPELHLEDKVSNESLLLERPFFEENQVCAQSGAECSILDPGLIGLCPYCENALYQMFICNDLITELEKSNETKAATSQFRALIEITFVDGMKYYA</sequence>
<comment type="caution">
    <text evidence="1">The sequence shown here is derived from an EMBL/GenBank/DDBJ whole genome shotgun (WGS) entry which is preliminary data.</text>
</comment>
<evidence type="ECO:0000313" key="2">
    <source>
        <dbReference type="Proteomes" id="UP000053237"/>
    </source>
</evidence>
<dbReference type="InParanoid" id="A0A024GPE5"/>
<dbReference type="Proteomes" id="UP000053237">
    <property type="component" value="Unassembled WGS sequence"/>
</dbReference>
<dbReference type="AlphaFoldDB" id="A0A024GPE5"/>
<accession>A0A024GPE5</accession>
<protein>
    <submittedName>
        <fullName evidence="1">Uncharacterized protein</fullName>
    </submittedName>
</protein>
<reference evidence="1 2" key="1">
    <citation type="submission" date="2012-05" db="EMBL/GenBank/DDBJ databases">
        <title>Recombination and specialization in a pathogen metapopulation.</title>
        <authorList>
            <person name="Gardiner A."/>
            <person name="Kemen E."/>
            <person name="Schultz-Larsen T."/>
            <person name="MacLean D."/>
            <person name="Van Oosterhout C."/>
            <person name="Jones J.D.G."/>
        </authorList>
    </citation>
    <scope>NUCLEOTIDE SEQUENCE [LARGE SCALE GENOMIC DNA]</scope>
    <source>
        <strain evidence="1 2">Ac Nc2</strain>
    </source>
</reference>
<dbReference type="EMBL" id="CAIX01000221">
    <property type="protein sequence ID" value="CCI48392.1"/>
    <property type="molecule type" value="Genomic_DNA"/>
</dbReference>
<keyword evidence="2" id="KW-1185">Reference proteome</keyword>
<organism evidence="1 2">
    <name type="scientific">Albugo candida</name>
    <dbReference type="NCBI Taxonomy" id="65357"/>
    <lineage>
        <taxon>Eukaryota</taxon>
        <taxon>Sar</taxon>
        <taxon>Stramenopiles</taxon>
        <taxon>Oomycota</taxon>
        <taxon>Peronosporomycetes</taxon>
        <taxon>Albuginales</taxon>
        <taxon>Albuginaceae</taxon>
        <taxon>Albugo</taxon>
    </lineage>
</organism>
<gene>
    <name evidence="1" type="ORF">BN9_094760</name>
</gene>
<name>A0A024GPE5_9STRA</name>
<proteinExistence type="predicted"/>